<dbReference type="RefSeq" id="WP_077151139.1">
    <property type="nucleotide sequence ID" value="NZ_CABMMO010000001.1"/>
</dbReference>
<organism evidence="2 3">
    <name type="scientific">Enterococcus mundtii</name>
    <dbReference type="NCBI Taxonomy" id="53346"/>
    <lineage>
        <taxon>Bacteria</taxon>
        <taxon>Bacillati</taxon>
        <taxon>Bacillota</taxon>
        <taxon>Bacilli</taxon>
        <taxon>Lactobacillales</taxon>
        <taxon>Enterococcaceae</taxon>
        <taxon>Enterococcus</taxon>
    </lineage>
</organism>
<dbReference type="Proteomes" id="UP000189299">
    <property type="component" value="Unassembled WGS sequence"/>
</dbReference>
<protein>
    <recommendedName>
        <fullName evidence="4">Cadherin domain-containing protein</fullName>
    </recommendedName>
</protein>
<name>A0A1V2UMV8_ENTMU</name>
<proteinExistence type="predicted"/>
<evidence type="ECO:0000313" key="3">
    <source>
        <dbReference type="Proteomes" id="UP000189299"/>
    </source>
</evidence>
<keyword evidence="1" id="KW-0732">Signal</keyword>
<reference evidence="2 3" key="1">
    <citation type="submission" date="2016-12" db="EMBL/GenBank/DDBJ databases">
        <authorList>
            <person name="Song W.-J."/>
            <person name="Kurnit D.M."/>
        </authorList>
    </citation>
    <scope>NUCLEOTIDE SEQUENCE [LARGE SCALE GENOMIC DNA]</scope>
    <source>
        <strain evidence="2 3">CGB1038-1_S1</strain>
    </source>
</reference>
<evidence type="ECO:0000256" key="1">
    <source>
        <dbReference type="SAM" id="SignalP"/>
    </source>
</evidence>
<feature type="signal peptide" evidence="1">
    <location>
        <begin position="1"/>
        <end position="29"/>
    </location>
</feature>
<evidence type="ECO:0000313" key="2">
    <source>
        <dbReference type="EMBL" id="ONN44847.1"/>
    </source>
</evidence>
<dbReference type="AlphaFoldDB" id="A0A1V2UMV8"/>
<gene>
    <name evidence="2" type="ORF">BTN92_01555</name>
</gene>
<accession>A0A1V2UMV8</accession>
<evidence type="ECO:0008006" key="4">
    <source>
        <dbReference type="Google" id="ProtNLM"/>
    </source>
</evidence>
<feature type="chain" id="PRO_5013364812" description="Cadherin domain-containing protein" evidence="1">
    <location>
        <begin position="30"/>
        <end position="808"/>
    </location>
</feature>
<sequence>MKKRKTMCQLMLLGLTVSTMMVPVSHVSAAIQSVEKSKENDSLQTSQLNQSLLGSITSDQEQINRLDQKYKLVAYDATVLPEKIDSKSLLVAADAKVVDEEGETLSGFTPYVKATTVEAKPGEYQLTVGLKEDASVEKTVKVIVLNEKQEETKYTILAEDVTVLVGQTATDYILKVAGAYARNEKGELFDVIVKSSNAENQLGEYEMTLGIKEDPRVERTIKVTVSDKESYVFSAQDATVMVGQTDEASIISAANVEITNQRGEAVDAKAVIKSSTVQDFPGTYLATIAVDQDMTIEKTITVTVMQANEDTVGQPNYQLLAEDTIVSIGQTDEQSLIATSGAYAIDATTGKVGQVVVKQSTVQNTPGEYDVTFGVVQDASIEKKVKITVQNPEDQPKYHLNVLEKNITLQVGQTDEATILWASGAEVKDQDGYLTYEAKPIIKSSTVENKAGVYEATITVDKDLSIEQKIQVTVIGEETTEPELSYELYANDGFTTVGRTDARSIIEVTNAQAYDNYGNMVAVIVKKSTIEDKAGVYKVTLGISQDSTIEKTVNVTVEGEETEIPNFDYFVIAEDAEVMVGQTDDYSLLLATNAYVFNQTLGKQVVPIIKHSTVKDTPGEYEVTIGLEQDERVEKTVKITVVGEQVPQQEYILNAADAAVTVGQTNDQSILAAVGATVTDLSGQPVDARPVIKASTVKDEVGYYEVTIGIDKGDIEKTVEVIVRSENLTEGYTFLAEDAVITAEEIDDASIIKATNARTVYSDGKVVKGAVIKENNVLPIPGEYEVVLMANQYGFGAKTVKVTVVAVN</sequence>
<comment type="caution">
    <text evidence="2">The sequence shown here is derived from an EMBL/GenBank/DDBJ whole genome shotgun (WGS) entry which is preliminary data.</text>
</comment>
<dbReference type="EMBL" id="MSTR01000001">
    <property type="protein sequence ID" value="ONN44847.1"/>
    <property type="molecule type" value="Genomic_DNA"/>
</dbReference>